<dbReference type="RefSeq" id="WP_161027491.1">
    <property type="nucleotide sequence ID" value="NZ_WWCJ01000018.1"/>
</dbReference>
<evidence type="ECO:0000313" key="1">
    <source>
        <dbReference type="EMBL" id="MYN04528.1"/>
    </source>
</evidence>
<dbReference type="EMBL" id="WWCJ01000018">
    <property type="protein sequence ID" value="MYN04528.1"/>
    <property type="molecule type" value="Genomic_DNA"/>
</dbReference>
<comment type="caution">
    <text evidence="1">The sequence shown here is derived from an EMBL/GenBank/DDBJ whole genome shotgun (WGS) entry which is preliminary data.</text>
</comment>
<dbReference type="Proteomes" id="UP000448575">
    <property type="component" value="Unassembled WGS sequence"/>
</dbReference>
<dbReference type="SUPFAM" id="SSF52540">
    <property type="entry name" value="P-loop containing nucleoside triphosphate hydrolases"/>
    <property type="match status" value="1"/>
</dbReference>
<proteinExistence type="predicted"/>
<evidence type="ECO:0000313" key="2">
    <source>
        <dbReference type="Proteomes" id="UP000448575"/>
    </source>
</evidence>
<gene>
    <name evidence="1" type="ORF">GTP41_20765</name>
</gene>
<name>A0A6N9HLJ7_9BURK</name>
<dbReference type="Gene3D" id="3.40.50.300">
    <property type="entry name" value="P-loop containing nucleotide triphosphate hydrolases"/>
    <property type="match status" value="1"/>
</dbReference>
<organism evidence="1 2">
    <name type="scientific">Pseudoduganella guangdongensis</name>
    <dbReference type="NCBI Taxonomy" id="2692179"/>
    <lineage>
        <taxon>Bacteria</taxon>
        <taxon>Pseudomonadati</taxon>
        <taxon>Pseudomonadota</taxon>
        <taxon>Betaproteobacteria</taxon>
        <taxon>Burkholderiales</taxon>
        <taxon>Oxalobacteraceae</taxon>
        <taxon>Telluria group</taxon>
        <taxon>Pseudoduganella</taxon>
    </lineage>
</organism>
<accession>A0A6N9HLJ7</accession>
<dbReference type="InterPro" id="IPR027417">
    <property type="entry name" value="P-loop_NTPase"/>
</dbReference>
<protein>
    <submittedName>
        <fullName evidence="1">Uncharacterized protein</fullName>
    </submittedName>
</protein>
<keyword evidence="2" id="KW-1185">Reference proteome</keyword>
<reference evidence="1 2" key="1">
    <citation type="submission" date="2019-12" db="EMBL/GenBank/DDBJ databases">
        <title>Novel species isolated from a subtropical stream in China.</title>
        <authorList>
            <person name="Lu H."/>
        </authorList>
    </citation>
    <scope>NUCLEOTIDE SEQUENCE [LARGE SCALE GENOMIC DNA]</scope>
    <source>
        <strain evidence="1 2">DS3</strain>
    </source>
</reference>
<dbReference type="AlphaFoldDB" id="A0A6N9HLJ7"/>
<sequence>MAKAPSIENATADQVRLALEKAAFRDTFIPDEILEISRSDHSWTNAIRRLAEFCVEVETPYGLRWSLQPDARANTLRSLSTSRLRTLAIDAENSRDDSLGCWLATVILDKDVNLDTLPPTSIQLLRKAALYVESSALASTLHAINRRIERLDADASVQLARSGKVFGRHWQLRRLRGFVEQKGSSLRPVKSFEVTGPGGSGKSALLAEFVWKMRGKSWDGSPVVWIDFDRKEMASANPLVLTMELSRQIGIAKPEWADSMNTFRRLASESSVGKSSERALDFHSSSIELKVLSSLWRRCIDGIQLRSPIILILDTFEEIAIQTDEVARRLDRWLLALVSEFELDDLRVVKSGRTMPRHDQGSDFESVQAMAIGDLPKSDARRLLQNLIEREQRHGRASIPYDLLLERYGRNPLVLKLLAGWINQDPHFALSDLTSSDTSTRIPNAIVQGVLYRRILGRMRTDENVKKLASPGLILRRVTPSIIQHVLAEPCGLGVVSSRLARQMFETLGSQVWLVHREPKSGALVHRKDLRQLMLSLLTEDGSKTADIHARAIRYYDSGIDGDLPERQRELEVRYHQLMLGELGTLEPGEAKALLQSIGTDITCAPAAAVARLKAQADYRLTSDELTQLDPDLRVIYERRTASRLSRESRAIPLAEAIKVTNLSGLIYTQPIEYNVVLDLFTQARFSEISAIADRLFERAFKERIGGIRVLEGRNLTESSLWKAALSALVTGSASSLKSSILMNMATYRHEANLYERFNVEGEAKLTFKDGIETILNLLSPEPIEFSWTGPTKSFLSRIKTIDEYRQAQLCPNIHKHFFKEGNELRAGLVRFLTHETLRYLELTEEIQRSKNIRRLPILAQSEGMFESGTFDLGFVQELVEQPIVLTEYDASAGTRQALFASGMMSDLYPAICPALEIINPDVVCKFVESLPHGRRKLWPIELQAHRLRPALVRDRVGWTAALVECADRHGLLLKLLRYCQNDNRQALSSVCNLVQAVEKQIASRH</sequence>